<evidence type="ECO:0000313" key="2">
    <source>
        <dbReference type="EMBL" id="OUR93059.1"/>
    </source>
</evidence>
<feature type="transmembrane region" description="Helical" evidence="1">
    <location>
        <begin position="131"/>
        <end position="153"/>
    </location>
</feature>
<accession>A0A1Y5F1N2</accession>
<dbReference type="AlphaFoldDB" id="A0A1Y5F1N2"/>
<dbReference type="GO" id="GO:0140359">
    <property type="term" value="F:ABC-type transporter activity"/>
    <property type="evidence" value="ECO:0007669"/>
    <property type="project" value="InterPro"/>
</dbReference>
<proteinExistence type="predicted"/>
<dbReference type="EMBL" id="MAAO01000016">
    <property type="protein sequence ID" value="OUR93059.1"/>
    <property type="molecule type" value="Genomic_DNA"/>
</dbReference>
<dbReference type="Pfam" id="PF12679">
    <property type="entry name" value="ABC2_membrane_2"/>
    <property type="match status" value="1"/>
</dbReference>
<name>A0A1Y5F1N2_9BACT</name>
<protein>
    <recommendedName>
        <fullName evidence="4">ABC transporter permease</fullName>
    </recommendedName>
</protein>
<feature type="transmembrane region" description="Helical" evidence="1">
    <location>
        <begin position="225"/>
        <end position="248"/>
    </location>
</feature>
<feature type="transmembrane region" description="Helical" evidence="1">
    <location>
        <begin position="160"/>
        <end position="178"/>
    </location>
</feature>
<evidence type="ECO:0000313" key="3">
    <source>
        <dbReference type="Proteomes" id="UP000196531"/>
    </source>
</evidence>
<dbReference type="PANTHER" id="PTHR43471:SF10">
    <property type="entry name" value="SLL1107 PROTEIN"/>
    <property type="match status" value="1"/>
</dbReference>
<comment type="caution">
    <text evidence="2">The sequence shown here is derived from an EMBL/GenBank/DDBJ whole genome shotgun (WGS) entry which is preliminary data.</text>
</comment>
<feature type="transmembrane region" description="Helical" evidence="1">
    <location>
        <begin position="95"/>
        <end position="125"/>
    </location>
</feature>
<feature type="transmembrane region" description="Helical" evidence="1">
    <location>
        <begin position="49"/>
        <end position="74"/>
    </location>
</feature>
<evidence type="ECO:0000256" key="1">
    <source>
        <dbReference type="SAM" id="Phobius"/>
    </source>
</evidence>
<feature type="transmembrane region" description="Helical" evidence="1">
    <location>
        <begin position="20"/>
        <end position="37"/>
    </location>
</feature>
<sequence>MKSLVVAKYTFSEFLQSKILYNVFFLSIGLFILTYVASEFTYGVPQKVALDFGVGATSISTVLISIFLGANLILKEIENRTLYMVLSRPIDRSSFILGKLIGLMGIIFLNTIILGSISCALYFFLGGELNYLIPWVFIFIFIEALIVLLVVICFSLVTNVVLAVVNTIVVYIASYAIYEASSLSYVVSREGLNSFLKVFSFILPSLSKFNLKDFVLYEHSLSSGFIGWGLLYGVCYILFLFFVCTTIFSNKNLD</sequence>
<dbReference type="GO" id="GO:0005886">
    <property type="term" value="C:plasma membrane"/>
    <property type="evidence" value="ECO:0007669"/>
    <property type="project" value="UniProtKB-SubCell"/>
</dbReference>
<keyword evidence="1" id="KW-0812">Transmembrane</keyword>
<keyword evidence="1" id="KW-0472">Membrane</keyword>
<organism evidence="2 3">
    <name type="scientific">Halobacteriovorax marinus</name>
    <dbReference type="NCBI Taxonomy" id="97084"/>
    <lineage>
        <taxon>Bacteria</taxon>
        <taxon>Pseudomonadati</taxon>
        <taxon>Bdellovibrionota</taxon>
        <taxon>Bacteriovoracia</taxon>
        <taxon>Bacteriovoracales</taxon>
        <taxon>Halobacteriovoraceae</taxon>
        <taxon>Halobacteriovorax</taxon>
    </lineage>
</organism>
<gene>
    <name evidence="2" type="ORF">A9Q84_21385</name>
</gene>
<dbReference type="Proteomes" id="UP000196531">
    <property type="component" value="Unassembled WGS sequence"/>
</dbReference>
<reference evidence="3" key="1">
    <citation type="journal article" date="2017" name="Proc. Natl. Acad. Sci. U.S.A.">
        <title>Simulation of Deepwater Horizon oil plume reveals substrate specialization within a complex community of hydrocarbon-degraders.</title>
        <authorList>
            <person name="Hu P."/>
            <person name="Dubinsky E.A."/>
            <person name="Probst A.J."/>
            <person name="Wang J."/>
            <person name="Sieber C.M.K."/>
            <person name="Tom L.M."/>
            <person name="Gardinali P."/>
            <person name="Banfield J.F."/>
            <person name="Atlas R.M."/>
            <person name="Andersen G.L."/>
        </authorList>
    </citation>
    <scope>NUCLEOTIDE SEQUENCE [LARGE SCALE GENOMIC DNA]</scope>
</reference>
<evidence type="ECO:0008006" key="4">
    <source>
        <dbReference type="Google" id="ProtNLM"/>
    </source>
</evidence>
<dbReference type="PANTHER" id="PTHR43471">
    <property type="entry name" value="ABC TRANSPORTER PERMEASE"/>
    <property type="match status" value="1"/>
</dbReference>
<keyword evidence="1" id="KW-1133">Transmembrane helix</keyword>